<evidence type="ECO:0000313" key="1">
    <source>
        <dbReference type="EMBL" id="PSL52098.1"/>
    </source>
</evidence>
<gene>
    <name evidence="1" type="ORF">B0I31_11550</name>
</gene>
<name>A0A2P8I0U2_SACCR</name>
<dbReference type="EMBL" id="PYAX01000015">
    <property type="protein sequence ID" value="PSL52098.1"/>
    <property type="molecule type" value="Genomic_DNA"/>
</dbReference>
<dbReference type="OrthoDB" id="3601157at2"/>
<comment type="caution">
    <text evidence="1">The sequence shown here is derived from an EMBL/GenBank/DDBJ whole genome shotgun (WGS) entry which is preliminary data.</text>
</comment>
<dbReference type="AlphaFoldDB" id="A0A2P8I0U2"/>
<proteinExistence type="predicted"/>
<organism evidence="1 2">
    <name type="scientific">Saccharothrix carnea</name>
    <dbReference type="NCBI Taxonomy" id="1280637"/>
    <lineage>
        <taxon>Bacteria</taxon>
        <taxon>Bacillati</taxon>
        <taxon>Actinomycetota</taxon>
        <taxon>Actinomycetes</taxon>
        <taxon>Pseudonocardiales</taxon>
        <taxon>Pseudonocardiaceae</taxon>
        <taxon>Saccharothrix</taxon>
    </lineage>
</organism>
<dbReference type="Proteomes" id="UP000241118">
    <property type="component" value="Unassembled WGS sequence"/>
</dbReference>
<dbReference type="SUPFAM" id="SSF53474">
    <property type="entry name" value="alpha/beta-Hydrolases"/>
    <property type="match status" value="1"/>
</dbReference>
<dbReference type="InterPro" id="IPR029058">
    <property type="entry name" value="AB_hydrolase_fold"/>
</dbReference>
<accession>A0A2P8I0U2</accession>
<protein>
    <recommendedName>
        <fullName evidence="3">Thioesterase domain-containing protein</fullName>
    </recommendedName>
</protein>
<dbReference type="RefSeq" id="WP_106619264.1">
    <property type="nucleotide sequence ID" value="NZ_PYAX01000015.1"/>
</dbReference>
<keyword evidence="2" id="KW-1185">Reference proteome</keyword>
<reference evidence="1 2" key="1">
    <citation type="submission" date="2018-03" db="EMBL/GenBank/DDBJ databases">
        <title>Genomic Encyclopedia of Type Strains, Phase III (KMG-III): the genomes of soil and plant-associated and newly described type strains.</title>
        <authorList>
            <person name="Whitman W."/>
        </authorList>
    </citation>
    <scope>NUCLEOTIDE SEQUENCE [LARGE SCALE GENOMIC DNA]</scope>
    <source>
        <strain evidence="1 2">CGMCC 4.7097</strain>
    </source>
</reference>
<dbReference type="Gene3D" id="3.40.50.1820">
    <property type="entry name" value="alpha/beta hydrolase"/>
    <property type="match status" value="1"/>
</dbReference>
<evidence type="ECO:0008006" key="3">
    <source>
        <dbReference type="Google" id="ProtNLM"/>
    </source>
</evidence>
<evidence type="ECO:0000313" key="2">
    <source>
        <dbReference type="Proteomes" id="UP000241118"/>
    </source>
</evidence>
<sequence>MDLTHWRQLSDRGPDLVLCLDFPGGRAAAGFADLASGVPVDASFLHIAQPGSGPLDACVDRWVADAAATGRPVRAVLGYCAGASLATCVADAVAESAPAPVTVLFDAAATTAGSLGHQFTSTIETSADHLTAEELDDARALADALVEAHPDDLPRIAASLVDRYDALMGEVAARLSLNQFFRQQLTGGFTAYVDYMLLAAQGRFDTRSGTPLFVSSKDHEPPVDDVRRLALDFDHADLLREPAVHDLVAELLIGERPW</sequence>